<dbReference type="Proteomes" id="UP001392437">
    <property type="component" value="Unassembled WGS sequence"/>
</dbReference>
<dbReference type="PROSITE" id="PS50181">
    <property type="entry name" value="FBOX"/>
    <property type="match status" value="1"/>
</dbReference>
<evidence type="ECO:0000259" key="1">
    <source>
        <dbReference type="PROSITE" id="PS50181"/>
    </source>
</evidence>
<accession>A0AAW0RAP2</accession>
<evidence type="ECO:0000313" key="2">
    <source>
        <dbReference type="EMBL" id="KAK8131898.1"/>
    </source>
</evidence>
<feature type="domain" description="F-box" evidence="1">
    <location>
        <begin position="6"/>
        <end position="51"/>
    </location>
</feature>
<proteinExistence type="predicted"/>
<dbReference type="Pfam" id="PF00646">
    <property type="entry name" value="F-box"/>
    <property type="match status" value="1"/>
</dbReference>
<keyword evidence="3" id="KW-1185">Reference proteome</keyword>
<reference evidence="2 3" key="1">
    <citation type="submission" date="2023-01" db="EMBL/GenBank/DDBJ databases">
        <title>Analysis of 21 Apiospora genomes using comparative genomics revels a genus with tremendous synthesis potential of carbohydrate active enzymes and secondary metabolites.</title>
        <authorList>
            <person name="Sorensen T."/>
        </authorList>
    </citation>
    <scope>NUCLEOTIDE SEQUENCE [LARGE SCALE GENOMIC DNA]</scope>
    <source>
        <strain evidence="2 3">CBS 117206</strain>
    </source>
</reference>
<protein>
    <recommendedName>
        <fullName evidence="1">F-box domain-containing protein</fullName>
    </recommendedName>
</protein>
<dbReference type="InterPro" id="IPR001810">
    <property type="entry name" value="F-box_dom"/>
</dbReference>
<dbReference type="InterPro" id="IPR036047">
    <property type="entry name" value="F-box-like_dom_sf"/>
</dbReference>
<dbReference type="EMBL" id="JAQQWP010000001">
    <property type="protein sequence ID" value="KAK8131898.1"/>
    <property type="molecule type" value="Genomic_DNA"/>
</dbReference>
<comment type="caution">
    <text evidence="2">The sequence shown here is derived from an EMBL/GenBank/DDBJ whole genome shotgun (WGS) entry which is preliminary data.</text>
</comment>
<sequence length="231" mass="26327">MASSPQDPISSLPTEILLEVVCHLNVHDLNNLAKVNRNLNNILKPELLKATDDYGNDRYLFHLIKTGNMTEVATWPGTPSTTLFNLAGQFLANYQQTANTSVRDRMLHLRHPYGVCLRIDKSGLMVAVDHGQWELAAFLLRRDGGDVGFLGTREHFFYETITLPPAVQTLPTGYILVWKPPMWEQFNESGRYWEAYSFQGGTSRDIRRLLEICQRHIDQHTTVEEILDGSE</sequence>
<dbReference type="AlphaFoldDB" id="A0AAW0RAP2"/>
<evidence type="ECO:0000313" key="3">
    <source>
        <dbReference type="Proteomes" id="UP001392437"/>
    </source>
</evidence>
<dbReference type="Gene3D" id="1.20.1280.50">
    <property type="match status" value="1"/>
</dbReference>
<name>A0AAW0RAP2_9PEZI</name>
<dbReference type="SMART" id="SM00256">
    <property type="entry name" value="FBOX"/>
    <property type="match status" value="1"/>
</dbReference>
<dbReference type="SUPFAM" id="SSF81383">
    <property type="entry name" value="F-box domain"/>
    <property type="match status" value="1"/>
</dbReference>
<organism evidence="2 3">
    <name type="scientific">Apiospora kogelbergensis</name>
    <dbReference type="NCBI Taxonomy" id="1337665"/>
    <lineage>
        <taxon>Eukaryota</taxon>
        <taxon>Fungi</taxon>
        <taxon>Dikarya</taxon>
        <taxon>Ascomycota</taxon>
        <taxon>Pezizomycotina</taxon>
        <taxon>Sordariomycetes</taxon>
        <taxon>Xylariomycetidae</taxon>
        <taxon>Amphisphaeriales</taxon>
        <taxon>Apiosporaceae</taxon>
        <taxon>Apiospora</taxon>
    </lineage>
</organism>
<gene>
    <name evidence="2" type="ORF">PG999_000071</name>
</gene>